<evidence type="ECO:0000256" key="1">
    <source>
        <dbReference type="SAM" id="MobiDB-lite"/>
    </source>
</evidence>
<feature type="region of interest" description="Disordered" evidence="1">
    <location>
        <begin position="92"/>
        <end position="115"/>
    </location>
</feature>
<keyword evidence="2" id="KW-1133">Transmembrane helix</keyword>
<accession>A0AAN5I1H9</accession>
<evidence type="ECO:0000313" key="3">
    <source>
        <dbReference type="EMBL" id="GMR48447.1"/>
    </source>
</evidence>
<dbReference type="AlphaFoldDB" id="A0AAN5I1H9"/>
<evidence type="ECO:0000313" key="4">
    <source>
        <dbReference type="Proteomes" id="UP001328107"/>
    </source>
</evidence>
<feature type="compositionally biased region" description="Basic and acidic residues" evidence="1">
    <location>
        <begin position="92"/>
        <end position="109"/>
    </location>
</feature>
<name>A0AAN5I1H9_9BILA</name>
<reference evidence="4" key="1">
    <citation type="submission" date="2022-10" db="EMBL/GenBank/DDBJ databases">
        <title>Genome assembly of Pristionchus species.</title>
        <authorList>
            <person name="Yoshida K."/>
            <person name="Sommer R.J."/>
        </authorList>
    </citation>
    <scope>NUCLEOTIDE SEQUENCE [LARGE SCALE GENOMIC DNA]</scope>
    <source>
        <strain evidence="4">RS5460</strain>
    </source>
</reference>
<organism evidence="3 4">
    <name type="scientific">Pristionchus mayeri</name>
    <dbReference type="NCBI Taxonomy" id="1317129"/>
    <lineage>
        <taxon>Eukaryota</taxon>
        <taxon>Metazoa</taxon>
        <taxon>Ecdysozoa</taxon>
        <taxon>Nematoda</taxon>
        <taxon>Chromadorea</taxon>
        <taxon>Rhabditida</taxon>
        <taxon>Rhabditina</taxon>
        <taxon>Diplogasteromorpha</taxon>
        <taxon>Diplogasteroidea</taxon>
        <taxon>Neodiplogasteridae</taxon>
        <taxon>Pristionchus</taxon>
    </lineage>
</organism>
<keyword evidence="2" id="KW-0472">Membrane</keyword>
<comment type="caution">
    <text evidence="3">The sequence shown here is derived from an EMBL/GenBank/DDBJ whole genome shotgun (WGS) entry which is preliminary data.</text>
</comment>
<sequence>LTSSREDLVSLSPFSSRIIVGMAEDVAASDKVHVFERWKRFMGTKDGRTAIFIVFGVLSLMLLQLFLAICQYYYRRTLNRNLEMRGLLDVPSSRERTEILDSSREERPRIPSMVD</sequence>
<dbReference type="Proteomes" id="UP001328107">
    <property type="component" value="Unassembled WGS sequence"/>
</dbReference>
<gene>
    <name evidence="3" type="ORF">PMAYCL1PPCAC_18642</name>
</gene>
<feature type="non-terminal residue" evidence="3">
    <location>
        <position position="1"/>
    </location>
</feature>
<evidence type="ECO:0000256" key="2">
    <source>
        <dbReference type="SAM" id="Phobius"/>
    </source>
</evidence>
<proteinExistence type="predicted"/>
<keyword evidence="4" id="KW-1185">Reference proteome</keyword>
<feature type="transmembrane region" description="Helical" evidence="2">
    <location>
        <begin position="50"/>
        <end position="74"/>
    </location>
</feature>
<feature type="non-terminal residue" evidence="3">
    <location>
        <position position="115"/>
    </location>
</feature>
<protein>
    <submittedName>
        <fullName evidence="3">Uncharacterized protein</fullName>
    </submittedName>
</protein>
<keyword evidence="2" id="KW-0812">Transmembrane</keyword>
<dbReference type="EMBL" id="BTRK01000004">
    <property type="protein sequence ID" value="GMR48447.1"/>
    <property type="molecule type" value="Genomic_DNA"/>
</dbReference>